<keyword evidence="1" id="KW-0812">Transmembrane</keyword>
<proteinExistence type="predicted"/>
<gene>
    <name evidence="2" type="ORF">Hokovirus_1_165</name>
</gene>
<dbReference type="EMBL" id="KY684103">
    <property type="protein sequence ID" value="ARF10286.1"/>
    <property type="molecule type" value="Genomic_DNA"/>
</dbReference>
<feature type="transmembrane region" description="Helical" evidence="1">
    <location>
        <begin position="52"/>
        <end position="75"/>
    </location>
</feature>
<accession>A0A1V0SEZ3</accession>
<feature type="transmembrane region" description="Helical" evidence="1">
    <location>
        <begin position="87"/>
        <end position="111"/>
    </location>
</feature>
<organism evidence="2">
    <name type="scientific">Hokovirus HKV1</name>
    <dbReference type="NCBI Taxonomy" id="1977638"/>
    <lineage>
        <taxon>Viruses</taxon>
        <taxon>Varidnaviria</taxon>
        <taxon>Bamfordvirae</taxon>
        <taxon>Nucleocytoviricota</taxon>
        <taxon>Megaviricetes</taxon>
        <taxon>Imitervirales</taxon>
        <taxon>Mimiviridae</taxon>
        <taxon>Klosneuvirinae</taxon>
        <taxon>Hokovirus</taxon>
    </lineage>
</organism>
<evidence type="ECO:0000256" key="1">
    <source>
        <dbReference type="SAM" id="Phobius"/>
    </source>
</evidence>
<keyword evidence="1" id="KW-1133">Transmembrane helix</keyword>
<sequence length="116" mass="13273">MFCYESFGNYFLIIIIIICAIVINYRILQILYSIGYLYFSNFSIVPYPMQEMFFAISCFASLFICCIIISLFISLSSLCLSSSGKMVLLILLFIELFVISALSVFISMMLLNLDTK</sequence>
<evidence type="ECO:0000313" key="2">
    <source>
        <dbReference type="EMBL" id="ARF10286.1"/>
    </source>
</evidence>
<reference evidence="2" key="1">
    <citation type="journal article" date="2017" name="Science">
        <title>Giant viruses with an expanded complement of translation system components.</title>
        <authorList>
            <person name="Schulz F."/>
            <person name="Yutin N."/>
            <person name="Ivanova N.N."/>
            <person name="Ortega D.R."/>
            <person name="Lee T.K."/>
            <person name="Vierheilig J."/>
            <person name="Daims H."/>
            <person name="Horn M."/>
            <person name="Wagner M."/>
            <person name="Jensen G.J."/>
            <person name="Kyrpides N.C."/>
            <person name="Koonin E.V."/>
            <person name="Woyke T."/>
        </authorList>
    </citation>
    <scope>NUCLEOTIDE SEQUENCE</scope>
    <source>
        <strain evidence="2">HKV1</strain>
    </source>
</reference>
<name>A0A1V0SEZ3_9VIRU</name>
<feature type="transmembrane region" description="Helical" evidence="1">
    <location>
        <begin position="7"/>
        <end position="32"/>
    </location>
</feature>
<protein>
    <submittedName>
        <fullName evidence="2">Uncharacterized protein</fullName>
    </submittedName>
</protein>
<keyword evidence="1" id="KW-0472">Membrane</keyword>